<comment type="caution">
    <text evidence="2">The sequence shown here is derived from an EMBL/GenBank/DDBJ whole genome shotgun (WGS) entry which is preliminary data.</text>
</comment>
<evidence type="ECO:0000313" key="3">
    <source>
        <dbReference type="Proteomes" id="UP000249610"/>
    </source>
</evidence>
<organism evidence="2 3">
    <name type="scientific">Algoriphagus yeomjeoni</name>
    <dbReference type="NCBI Taxonomy" id="291403"/>
    <lineage>
        <taxon>Bacteria</taxon>
        <taxon>Pseudomonadati</taxon>
        <taxon>Bacteroidota</taxon>
        <taxon>Cytophagia</taxon>
        <taxon>Cytophagales</taxon>
        <taxon>Cyclobacteriaceae</taxon>
        <taxon>Algoriphagus</taxon>
    </lineage>
</organism>
<dbReference type="AlphaFoldDB" id="A0A327PDS7"/>
<name>A0A327PDS7_9BACT</name>
<feature type="chain" id="PRO_5016399978" evidence="1">
    <location>
        <begin position="20"/>
        <end position="137"/>
    </location>
</feature>
<keyword evidence="1" id="KW-0732">Signal</keyword>
<dbReference type="Proteomes" id="UP000249610">
    <property type="component" value="Unassembled WGS sequence"/>
</dbReference>
<feature type="signal peptide" evidence="1">
    <location>
        <begin position="1"/>
        <end position="19"/>
    </location>
</feature>
<protein>
    <submittedName>
        <fullName evidence="2">Uncharacterized protein</fullName>
    </submittedName>
</protein>
<accession>A0A327PDS7</accession>
<dbReference type="OrthoDB" id="826810at2"/>
<sequence length="137" mass="15587">MKSLGILTITLFLSLSVFAKETEPKTFLVLFKSKELKSLNTSLKDIQSQFSSDFKTKTYSGNSELALIIDIPECEFDVCFLGQFLVSLQKDREIKLQDIAFRLIDMTANKKSLNTYLSAFEESQKKEKNDKRNATAP</sequence>
<dbReference type="RefSeq" id="WP_111612248.1">
    <property type="nucleotide sequence ID" value="NZ_CP187512.1"/>
</dbReference>
<keyword evidence="3" id="KW-1185">Reference proteome</keyword>
<evidence type="ECO:0000256" key="1">
    <source>
        <dbReference type="SAM" id="SignalP"/>
    </source>
</evidence>
<proteinExistence type="predicted"/>
<gene>
    <name evidence="2" type="ORF">LV83_02913</name>
</gene>
<dbReference type="EMBL" id="QLLK01000008">
    <property type="protein sequence ID" value="RAI87996.1"/>
    <property type="molecule type" value="Genomic_DNA"/>
</dbReference>
<evidence type="ECO:0000313" key="2">
    <source>
        <dbReference type="EMBL" id="RAI87996.1"/>
    </source>
</evidence>
<reference evidence="2 3" key="1">
    <citation type="submission" date="2018-06" db="EMBL/GenBank/DDBJ databases">
        <title>Genomic Encyclopedia of Archaeal and Bacterial Type Strains, Phase II (KMG-II): from individual species to whole genera.</title>
        <authorList>
            <person name="Goeker M."/>
        </authorList>
    </citation>
    <scope>NUCLEOTIDE SEQUENCE [LARGE SCALE GENOMIC DNA]</scope>
    <source>
        <strain evidence="2 3">DSM 23446</strain>
    </source>
</reference>